<sequence>MLADFSSMALTNLLKERLISQGRKPYVIPVGGSNSLGTWGYIEGIKEIEEQLRIGANIAFDDIVVACGRGGTLVGLSLGSWLSKMKAKMDCTQALAHAILLIFKTQGYAMNTTEELEFVKEVAAATSVVLDLVYSGKAAFRMMKDMSDNLAKWEGRIVLWPLWFV</sequence>
<dbReference type="PANTHER" id="PTHR43780:SF2">
    <property type="entry name" value="1-AMINOCYCLOPROPANE-1-CARBOXYLATE DEAMINASE-RELATED"/>
    <property type="match status" value="1"/>
</dbReference>
<dbReference type="Gene3D" id="3.40.50.1100">
    <property type="match status" value="2"/>
</dbReference>
<keyword evidence="5" id="KW-1185">Reference proteome</keyword>
<dbReference type="AlphaFoldDB" id="A0A7J6W9V3"/>
<dbReference type="PANTHER" id="PTHR43780">
    <property type="entry name" value="1-AMINOCYCLOPROPANE-1-CARBOXYLATE DEAMINASE-RELATED"/>
    <property type="match status" value="1"/>
</dbReference>
<proteinExistence type="inferred from homology"/>
<dbReference type="InterPro" id="IPR027278">
    <property type="entry name" value="ACCD_DCysDesulf"/>
</dbReference>
<evidence type="ECO:0000313" key="4">
    <source>
        <dbReference type="EMBL" id="KAF5194081.1"/>
    </source>
</evidence>
<reference evidence="4 5" key="1">
    <citation type="submission" date="2020-06" db="EMBL/GenBank/DDBJ databases">
        <title>Transcriptomic and genomic resources for Thalictrum thalictroides and T. hernandezii: Facilitating candidate gene discovery in an emerging model plant lineage.</title>
        <authorList>
            <person name="Arias T."/>
            <person name="Riano-Pachon D.M."/>
            <person name="Di Stilio V.S."/>
        </authorList>
    </citation>
    <scope>NUCLEOTIDE SEQUENCE [LARGE SCALE GENOMIC DNA]</scope>
    <source>
        <strain evidence="5">cv. WT478/WT964</strain>
        <tissue evidence="4">Leaves</tissue>
    </source>
</reference>
<keyword evidence="3" id="KW-0663">Pyridoxal phosphate</keyword>
<comment type="similarity">
    <text evidence="2">Belongs to the ACC deaminase/D-cysteine desulfhydrase family.</text>
</comment>
<dbReference type="SUPFAM" id="SSF53686">
    <property type="entry name" value="Tryptophan synthase beta subunit-like PLP-dependent enzymes"/>
    <property type="match status" value="1"/>
</dbReference>
<dbReference type="InterPro" id="IPR036052">
    <property type="entry name" value="TrpB-like_PALP_sf"/>
</dbReference>
<comment type="caution">
    <text evidence="4">The sequence shown here is derived from an EMBL/GenBank/DDBJ whole genome shotgun (WGS) entry which is preliminary data.</text>
</comment>
<dbReference type="GO" id="GO:0019148">
    <property type="term" value="F:D-cysteine desulfhydrase activity"/>
    <property type="evidence" value="ECO:0007669"/>
    <property type="project" value="TreeGrafter"/>
</dbReference>
<comment type="cofactor">
    <cofactor evidence="1">
        <name>pyridoxal 5'-phosphate</name>
        <dbReference type="ChEBI" id="CHEBI:597326"/>
    </cofactor>
</comment>
<evidence type="ECO:0000256" key="2">
    <source>
        <dbReference type="ARBA" id="ARBA00008639"/>
    </source>
</evidence>
<gene>
    <name evidence="4" type="ORF">FRX31_016332</name>
</gene>
<evidence type="ECO:0000256" key="3">
    <source>
        <dbReference type="ARBA" id="ARBA00022898"/>
    </source>
</evidence>
<accession>A0A7J6W9V3</accession>
<dbReference type="EMBL" id="JABWDY010019187">
    <property type="protein sequence ID" value="KAF5194081.1"/>
    <property type="molecule type" value="Genomic_DNA"/>
</dbReference>
<organism evidence="4 5">
    <name type="scientific">Thalictrum thalictroides</name>
    <name type="common">Rue-anemone</name>
    <name type="synonym">Anemone thalictroides</name>
    <dbReference type="NCBI Taxonomy" id="46969"/>
    <lineage>
        <taxon>Eukaryota</taxon>
        <taxon>Viridiplantae</taxon>
        <taxon>Streptophyta</taxon>
        <taxon>Embryophyta</taxon>
        <taxon>Tracheophyta</taxon>
        <taxon>Spermatophyta</taxon>
        <taxon>Magnoliopsida</taxon>
        <taxon>Ranunculales</taxon>
        <taxon>Ranunculaceae</taxon>
        <taxon>Thalictroideae</taxon>
        <taxon>Thalictrum</taxon>
    </lineage>
</organism>
<evidence type="ECO:0000256" key="1">
    <source>
        <dbReference type="ARBA" id="ARBA00001933"/>
    </source>
</evidence>
<name>A0A7J6W9V3_THATH</name>
<protein>
    <submittedName>
        <fullName evidence="4">D-cysteine desulfhydrase</fullName>
    </submittedName>
</protein>
<dbReference type="Proteomes" id="UP000554482">
    <property type="component" value="Unassembled WGS sequence"/>
</dbReference>
<evidence type="ECO:0000313" key="5">
    <source>
        <dbReference type="Proteomes" id="UP000554482"/>
    </source>
</evidence>
<dbReference type="OrthoDB" id="585666at2759"/>